<evidence type="ECO:0000313" key="5">
    <source>
        <dbReference type="Proteomes" id="UP000027604"/>
    </source>
</evidence>
<gene>
    <name evidence="4" type="ORF">GJA_3605</name>
</gene>
<keyword evidence="2" id="KW-1133">Transmembrane helix</keyword>
<dbReference type="RefSeq" id="WP_038494323.1">
    <property type="nucleotide sequence ID" value="NZ_BCTH01000067.1"/>
</dbReference>
<feature type="compositionally biased region" description="Basic and acidic residues" evidence="1">
    <location>
        <begin position="48"/>
        <end position="60"/>
    </location>
</feature>
<proteinExistence type="predicted"/>
<dbReference type="eggNOG" id="COG3147">
    <property type="taxonomic scope" value="Bacteria"/>
</dbReference>
<evidence type="ECO:0000256" key="1">
    <source>
        <dbReference type="SAM" id="MobiDB-lite"/>
    </source>
</evidence>
<reference evidence="4 5" key="1">
    <citation type="journal article" date="2015" name="Genome Announc.">
        <title>Genome Sequence of Mushroom Soft-Rot Pathogen Janthinobacterium agaricidamnosum.</title>
        <authorList>
            <person name="Graupner K."/>
            <person name="Lackner G."/>
            <person name="Hertweck C."/>
        </authorList>
    </citation>
    <scope>NUCLEOTIDE SEQUENCE [LARGE SCALE GENOMIC DNA]</scope>
    <source>
        <strain evidence="5">NBRC 102515 / DSM 9628</strain>
    </source>
</reference>
<evidence type="ECO:0000259" key="3">
    <source>
        <dbReference type="PROSITE" id="PS51724"/>
    </source>
</evidence>
<dbReference type="Proteomes" id="UP000027604">
    <property type="component" value="Chromosome I"/>
</dbReference>
<sequence length="351" mass="36918">MGLFSKLFKNKQESTAQDSGFYVPSEEQASTARTRSKRAVGGATPRRAGKDVPDPVLPEKKRARRRLVGAVALALAVAVGLPMILDSEPKPLATDIDIQIPSKDKPAVVADATPAPAPARVADSAALDQSEEIVSEPDKVKPAPLPARPAVVPAPAATPAPVVTAAPVVAELKPSEPVDKPRKLDIVEPSKAKPEVKHEPKPEVKPEVRHEPKPEVRHEPKSEPKSEPKTAEPKPVAKPVLADSAKPAPSSDDAARALAILEGKPAAAKPQESVSSKFVVQVAALGSQDKVDELQGKLRDAGISSYTQKTSNAAGERVIRVRVGPFGNREEADKARAKLQKLGLGGSVVPA</sequence>
<feature type="transmembrane region" description="Helical" evidence="2">
    <location>
        <begin position="67"/>
        <end position="85"/>
    </location>
</feature>
<feature type="region of interest" description="Disordered" evidence="1">
    <location>
        <begin position="128"/>
        <end position="253"/>
    </location>
</feature>
<feature type="compositionally biased region" description="Basic and acidic residues" evidence="1">
    <location>
        <begin position="173"/>
        <end position="232"/>
    </location>
</feature>
<dbReference type="PATRIC" id="fig|1349767.4.peg.200"/>
<protein>
    <submittedName>
        <fullName evidence="4">Sporulation related domain protein</fullName>
    </submittedName>
</protein>
<feature type="compositionally biased region" description="Low complexity" evidence="1">
    <location>
        <begin position="148"/>
        <end position="170"/>
    </location>
</feature>
<dbReference type="Gene3D" id="3.30.70.1070">
    <property type="entry name" value="Sporulation related repeat"/>
    <property type="match status" value="1"/>
</dbReference>
<dbReference type="PROSITE" id="PS51724">
    <property type="entry name" value="SPOR"/>
    <property type="match status" value="1"/>
</dbReference>
<dbReference type="GO" id="GO:0042834">
    <property type="term" value="F:peptidoglycan binding"/>
    <property type="evidence" value="ECO:0007669"/>
    <property type="project" value="InterPro"/>
</dbReference>
<dbReference type="InterPro" id="IPR007730">
    <property type="entry name" value="SPOR-like_dom"/>
</dbReference>
<feature type="compositionally biased region" description="Low complexity" evidence="1">
    <location>
        <begin position="241"/>
        <end position="253"/>
    </location>
</feature>
<dbReference type="SUPFAM" id="SSF110997">
    <property type="entry name" value="Sporulation related repeat"/>
    <property type="match status" value="1"/>
</dbReference>
<dbReference type="HOGENOM" id="CLU_068683_0_0_4"/>
<keyword evidence="5" id="KW-1185">Reference proteome</keyword>
<dbReference type="STRING" id="1349767.GJA_3605"/>
<dbReference type="EMBL" id="HG322949">
    <property type="protein sequence ID" value="CDG84220.1"/>
    <property type="molecule type" value="Genomic_DNA"/>
</dbReference>
<feature type="region of interest" description="Disordered" evidence="1">
    <location>
        <begin position="1"/>
        <end position="61"/>
    </location>
</feature>
<dbReference type="AlphaFoldDB" id="W0V9D1"/>
<organism evidence="4 5">
    <name type="scientific">Janthinobacterium agaricidamnosum NBRC 102515 = DSM 9628</name>
    <dbReference type="NCBI Taxonomy" id="1349767"/>
    <lineage>
        <taxon>Bacteria</taxon>
        <taxon>Pseudomonadati</taxon>
        <taxon>Pseudomonadota</taxon>
        <taxon>Betaproteobacteria</taxon>
        <taxon>Burkholderiales</taxon>
        <taxon>Oxalobacteraceae</taxon>
        <taxon>Janthinobacterium</taxon>
    </lineage>
</organism>
<dbReference type="GO" id="GO:0032153">
    <property type="term" value="C:cell division site"/>
    <property type="evidence" value="ECO:0007669"/>
    <property type="project" value="TreeGrafter"/>
</dbReference>
<evidence type="ECO:0000256" key="2">
    <source>
        <dbReference type="SAM" id="Phobius"/>
    </source>
</evidence>
<dbReference type="KEGG" id="jag:GJA_3605"/>
<dbReference type="InterPro" id="IPR036680">
    <property type="entry name" value="SPOR-like_sf"/>
</dbReference>
<keyword evidence="2" id="KW-0812">Transmembrane</keyword>
<accession>W0V9D1</accession>
<dbReference type="GO" id="GO:0032506">
    <property type="term" value="P:cytokinetic process"/>
    <property type="evidence" value="ECO:0007669"/>
    <property type="project" value="TreeGrafter"/>
</dbReference>
<dbReference type="Pfam" id="PF05036">
    <property type="entry name" value="SPOR"/>
    <property type="match status" value="1"/>
</dbReference>
<evidence type="ECO:0000313" key="4">
    <source>
        <dbReference type="EMBL" id="CDG84220.1"/>
    </source>
</evidence>
<dbReference type="GO" id="GO:0030428">
    <property type="term" value="C:cell septum"/>
    <property type="evidence" value="ECO:0007669"/>
    <property type="project" value="TreeGrafter"/>
</dbReference>
<dbReference type="PANTHER" id="PTHR38687:SF1">
    <property type="entry name" value="CELL DIVISION PROTEIN DEDD"/>
    <property type="match status" value="1"/>
</dbReference>
<name>W0V9D1_9BURK</name>
<dbReference type="PANTHER" id="PTHR38687">
    <property type="entry name" value="CELL DIVISION PROTEIN DEDD-RELATED"/>
    <property type="match status" value="1"/>
</dbReference>
<dbReference type="OrthoDB" id="8563804at2"/>
<feature type="domain" description="SPOR" evidence="3">
    <location>
        <begin position="272"/>
        <end position="351"/>
    </location>
</feature>
<dbReference type="InterPro" id="IPR052521">
    <property type="entry name" value="Cell_div_SPOR-domain"/>
</dbReference>
<keyword evidence="2" id="KW-0472">Membrane</keyword>